<evidence type="ECO:0000313" key="3">
    <source>
        <dbReference type="Proteomes" id="UP000316304"/>
    </source>
</evidence>
<accession>A0A5C6BYN3</accession>
<comment type="caution">
    <text evidence="2">The sequence shown here is derived from an EMBL/GenBank/DDBJ whole genome shotgun (WGS) entry which is preliminary data.</text>
</comment>
<dbReference type="RefSeq" id="WP_146597164.1">
    <property type="nucleotide sequence ID" value="NZ_SJPT01000012.1"/>
</dbReference>
<keyword evidence="3" id="KW-1185">Reference proteome</keyword>
<dbReference type="EMBL" id="SJPT01000012">
    <property type="protein sequence ID" value="TWU17440.1"/>
    <property type="molecule type" value="Genomic_DNA"/>
</dbReference>
<protein>
    <submittedName>
        <fullName evidence="2">Uncharacterized protein</fullName>
    </submittedName>
</protein>
<name>A0A5C6BYN3_9BACT</name>
<sequence length="169" mass="19514">MSRPPETIGFRILLQHSPDYCFIDKFLEAIDAAPSRLYRDKRGKVTSQKNSGYREWMPDGSHNQDRRNPVGPEIKESGYKERSEYRFEVFRNKFPEVFCLAYATGDEKGTNVDILRKNAGGISKRDLTKGFATALEWFIGRTMYHFGDSIDSFHVENCLMESVPTNDTR</sequence>
<organism evidence="2 3">
    <name type="scientific">Novipirellula galeiformis</name>
    <dbReference type="NCBI Taxonomy" id="2528004"/>
    <lineage>
        <taxon>Bacteria</taxon>
        <taxon>Pseudomonadati</taxon>
        <taxon>Planctomycetota</taxon>
        <taxon>Planctomycetia</taxon>
        <taxon>Pirellulales</taxon>
        <taxon>Pirellulaceae</taxon>
        <taxon>Novipirellula</taxon>
    </lineage>
</organism>
<feature type="compositionally biased region" description="Basic and acidic residues" evidence="1">
    <location>
        <begin position="62"/>
        <end position="75"/>
    </location>
</feature>
<feature type="region of interest" description="Disordered" evidence="1">
    <location>
        <begin position="41"/>
        <end position="75"/>
    </location>
</feature>
<gene>
    <name evidence="2" type="ORF">Pla52o_52440</name>
</gene>
<reference evidence="2 3" key="1">
    <citation type="submission" date="2019-02" db="EMBL/GenBank/DDBJ databases">
        <title>Deep-cultivation of Planctomycetes and their phenomic and genomic characterization uncovers novel biology.</title>
        <authorList>
            <person name="Wiegand S."/>
            <person name="Jogler M."/>
            <person name="Boedeker C."/>
            <person name="Pinto D."/>
            <person name="Vollmers J."/>
            <person name="Rivas-Marin E."/>
            <person name="Kohn T."/>
            <person name="Peeters S.H."/>
            <person name="Heuer A."/>
            <person name="Rast P."/>
            <person name="Oberbeckmann S."/>
            <person name="Bunk B."/>
            <person name="Jeske O."/>
            <person name="Meyerdierks A."/>
            <person name="Storesund J.E."/>
            <person name="Kallscheuer N."/>
            <person name="Luecker S."/>
            <person name="Lage O.M."/>
            <person name="Pohl T."/>
            <person name="Merkel B.J."/>
            <person name="Hornburger P."/>
            <person name="Mueller R.-W."/>
            <person name="Bruemmer F."/>
            <person name="Labrenz M."/>
            <person name="Spormann A.M."/>
            <person name="Op Den Camp H."/>
            <person name="Overmann J."/>
            <person name="Amann R."/>
            <person name="Jetten M.S.M."/>
            <person name="Mascher T."/>
            <person name="Medema M.H."/>
            <person name="Devos D.P."/>
            <person name="Kaster A.-K."/>
            <person name="Ovreas L."/>
            <person name="Rohde M."/>
            <person name="Galperin M.Y."/>
            <person name="Jogler C."/>
        </authorList>
    </citation>
    <scope>NUCLEOTIDE SEQUENCE [LARGE SCALE GENOMIC DNA]</scope>
    <source>
        <strain evidence="2 3">Pla52o</strain>
    </source>
</reference>
<dbReference type="AlphaFoldDB" id="A0A5C6BYN3"/>
<evidence type="ECO:0000313" key="2">
    <source>
        <dbReference type="EMBL" id="TWU17440.1"/>
    </source>
</evidence>
<dbReference type="OrthoDB" id="10014130at2"/>
<dbReference type="Proteomes" id="UP000316304">
    <property type="component" value="Unassembled WGS sequence"/>
</dbReference>
<proteinExistence type="predicted"/>
<evidence type="ECO:0000256" key="1">
    <source>
        <dbReference type="SAM" id="MobiDB-lite"/>
    </source>
</evidence>